<proteinExistence type="predicted"/>
<dbReference type="Gene3D" id="1.20.1280.50">
    <property type="match status" value="1"/>
</dbReference>
<protein>
    <recommendedName>
        <fullName evidence="1">F-box domain-containing protein</fullName>
    </recommendedName>
</protein>
<evidence type="ECO:0000259" key="1">
    <source>
        <dbReference type="Pfam" id="PF12937"/>
    </source>
</evidence>
<evidence type="ECO:0000313" key="2">
    <source>
        <dbReference type="EMBL" id="KAJ7647980.1"/>
    </source>
</evidence>
<feature type="non-terminal residue" evidence="2">
    <location>
        <position position="1"/>
    </location>
</feature>
<dbReference type="Pfam" id="PF12937">
    <property type="entry name" value="F-box-like"/>
    <property type="match status" value="1"/>
</dbReference>
<dbReference type="AlphaFoldDB" id="A0AAD7CGI1"/>
<evidence type="ECO:0000313" key="3">
    <source>
        <dbReference type="Proteomes" id="UP001221142"/>
    </source>
</evidence>
<feature type="domain" description="F-box" evidence="1">
    <location>
        <begin position="68"/>
        <end position="129"/>
    </location>
</feature>
<accession>A0AAD7CGI1</accession>
<keyword evidence="3" id="KW-1185">Reference proteome</keyword>
<dbReference type="Proteomes" id="UP001221142">
    <property type="component" value="Unassembled WGS sequence"/>
</dbReference>
<dbReference type="CDD" id="cd09917">
    <property type="entry name" value="F-box_SF"/>
    <property type="match status" value="1"/>
</dbReference>
<gene>
    <name evidence="2" type="ORF">FB45DRAFT_734246</name>
</gene>
<organism evidence="2 3">
    <name type="scientific">Roridomyces roridus</name>
    <dbReference type="NCBI Taxonomy" id="1738132"/>
    <lineage>
        <taxon>Eukaryota</taxon>
        <taxon>Fungi</taxon>
        <taxon>Dikarya</taxon>
        <taxon>Basidiomycota</taxon>
        <taxon>Agaricomycotina</taxon>
        <taxon>Agaricomycetes</taxon>
        <taxon>Agaricomycetidae</taxon>
        <taxon>Agaricales</taxon>
        <taxon>Marasmiineae</taxon>
        <taxon>Mycenaceae</taxon>
        <taxon>Roridomyces</taxon>
    </lineage>
</organism>
<name>A0AAD7CGI1_9AGAR</name>
<comment type="caution">
    <text evidence="2">The sequence shown here is derived from an EMBL/GenBank/DDBJ whole genome shotgun (WGS) entry which is preliminary data.</text>
</comment>
<dbReference type="InterPro" id="IPR001810">
    <property type="entry name" value="F-box_dom"/>
</dbReference>
<sequence>MAQVLDYLRCNTWPPESYSSVFNEKSPQITQYDNEIHRLEERLDKLRAERCQLTTYVDACRALFSPVRRLPNELLENIFDMCAPPSAHKLSFSDTPSEELTRLAKGHLLQLSQVCSRWHKIALETPRLW</sequence>
<dbReference type="EMBL" id="JARKIF010000002">
    <property type="protein sequence ID" value="KAJ7647980.1"/>
    <property type="molecule type" value="Genomic_DNA"/>
</dbReference>
<reference evidence="2" key="1">
    <citation type="submission" date="2023-03" db="EMBL/GenBank/DDBJ databases">
        <title>Massive genome expansion in bonnet fungi (Mycena s.s.) driven by repeated elements and novel gene families across ecological guilds.</title>
        <authorList>
            <consortium name="Lawrence Berkeley National Laboratory"/>
            <person name="Harder C.B."/>
            <person name="Miyauchi S."/>
            <person name="Viragh M."/>
            <person name="Kuo A."/>
            <person name="Thoen E."/>
            <person name="Andreopoulos B."/>
            <person name="Lu D."/>
            <person name="Skrede I."/>
            <person name="Drula E."/>
            <person name="Henrissat B."/>
            <person name="Morin E."/>
            <person name="Kohler A."/>
            <person name="Barry K."/>
            <person name="LaButti K."/>
            <person name="Morin E."/>
            <person name="Salamov A."/>
            <person name="Lipzen A."/>
            <person name="Mereny Z."/>
            <person name="Hegedus B."/>
            <person name="Baldrian P."/>
            <person name="Stursova M."/>
            <person name="Weitz H."/>
            <person name="Taylor A."/>
            <person name="Grigoriev I.V."/>
            <person name="Nagy L.G."/>
            <person name="Martin F."/>
            <person name="Kauserud H."/>
        </authorList>
    </citation>
    <scope>NUCLEOTIDE SEQUENCE</scope>
    <source>
        <strain evidence="2">9284</strain>
    </source>
</reference>